<proteinExistence type="predicted"/>
<sequence length="230" mass="24644">MADRYSRLGTSKATFDSMIQRFGVVTVMNAKVYDVVYNGTTPATVDQILAMYPEEKVLATLDTLKIANVSQDGPDKTVTGGQYSNPLIKFGKSARLEMQDALGNNEALDALCGTVSEYKTKAAEGGALSDRIALHVGEQFAGPKCIIGDSFFIEQKTGAQVPVKIIFYQFLPDSLFNLTQDPEGDATVFDMNGDLMTTVVQVGGKEAGQLINAGVFYSIVDATDLGKAGE</sequence>
<accession>A0A8S5LW33</accession>
<dbReference type="EMBL" id="BK014750">
    <property type="protein sequence ID" value="DAD74003.1"/>
    <property type="molecule type" value="Genomic_DNA"/>
</dbReference>
<protein>
    <submittedName>
        <fullName evidence="1">Structural protein</fullName>
    </submittedName>
</protein>
<name>A0A8S5LW33_9CAUD</name>
<evidence type="ECO:0000313" key="1">
    <source>
        <dbReference type="EMBL" id="DAD74003.1"/>
    </source>
</evidence>
<organism evidence="1">
    <name type="scientific">Siphoviridae sp. ctkzC12</name>
    <dbReference type="NCBI Taxonomy" id="2826446"/>
    <lineage>
        <taxon>Viruses</taxon>
        <taxon>Duplodnaviria</taxon>
        <taxon>Heunggongvirae</taxon>
        <taxon>Uroviricota</taxon>
        <taxon>Caudoviricetes</taxon>
    </lineage>
</organism>
<reference evidence="1" key="1">
    <citation type="journal article" date="2021" name="Proc. Natl. Acad. Sci. U.S.A.">
        <title>A Catalog of Tens of Thousands of Viruses from Human Metagenomes Reveals Hidden Associations with Chronic Diseases.</title>
        <authorList>
            <person name="Tisza M.J."/>
            <person name="Buck C.B."/>
        </authorList>
    </citation>
    <scope>NUCLEOTIDE SEQUENCE</scope>
    <source>
        <strain evidence="1">CtkzC12</strain>
    </source>
</reference>